<dbReference type="Proteomes" id="UP000327157">
    <property type="component" value="Chromosome 11"/>
</dbReference>
<evidence type="ECO:0000313" key="3">
    <source>
        <dbReference type="Proteomes" id="UP000327157"/>
    </source>
</evidence>
<evidence type="ECO:0000313" key="2">
    <source>
        <dbReference type="EMBL" id="KAB2606119.1"/>
    </source>
</evidence>
<feature type="compositionally biased region" description="Basic and acidic residues" evidence="1">
    <location>
        <begin position="12"/>
        <end position="21"/>
    </location>
</feature>
<organism evidence="2 3">
    <name type="scientific">Pyrus ussuriensis x Pyrus communis</name>
    <dbReference type="NCBI Taxonomy" id="2448454"/>
    <lineage>
        <taxon>Eukaryota</taxon>
        <taxon>Viridiplantae</taxon>
        <taxon>Streptophyta</taxon>
        <taxon>Embryophyta</taxon>
        <taxon>Tracheophyta</taxon>
        <taxon>Spermatophyta</taxon>
        <taxon>Magnoliopsida</taxon>
        <taxon>eudicotyledons</taxon>
        <taxon>Gunneridae</taxon>
        <taxon>Pentapetalae</taxon>
        <taxon>rosids</taxon>
        <taxon>fabids</taxon>
        <taxon>Rosales</taxon>
        <taxon>Rosaceae</taxon>
        <taxon>Amygdaloideae</taxon>
        <taxon>Maleae</taxon>
        <taxon>Pyrus</taxon>
    </lineage>
</organism>
<name>A0A5N5FSP5_9ROSA</name>
<dbReference type="EMBL" id="SMOL01000559">
    <property type="protein sequence ID" value="KAB2606119.1"/>
    <property type="molecule type" value="Genomic_DNA"/>
</dbReference>
<accession>A0A5N5FSP5</accession>
<feature type="compositionally biased region" description="Polar residues" evidence="1">
    <location>
        <begin position="1"/>
        <end position="11"/>
    </location>
</feature>
<sequence length="117" mass="13653">MAYSSGPSSKRVQGEGYEKDKKNKRAAICVRYTSSAKSRYRITYAELVGYQKSDKVNKFRGVLERCPRGDKDGHDRCPDWDIDKTDTNLMKCIDVVFKYCFRELKFDVERDVMLNMT</sequence>
<gene>
    <name evidence="2" type="ORF">D8674_005836</name>
</gene>
<reference evidence="3" key="2">
    <citation type="submission" date="2019-10" db="EMBL/GenBank/DDBJ databases">
        <title>A de novo genome assembly of a pear dwarfing rootstock.</title>
        <authorList>
            <person name="Wang F."/>
            <person name="Wang J."/>
            <person name="Li S."/>
            <person name="Zhang Y."/>
            <person name="Fang M."/>
            <person name="Ma L."/>
            <person name="Zhao Y."/>
            <person name="Jiang S."/>
        </authorList>
    </citation>
    <scope>NUCLEOTIDE SEQUENCE [LARGE SCALE GENOMIC DNA]</scope>
</reference>
<evidence type="ECO:0000256" key="1">
    <source>
        <dbReference type="SAM" id="MobiDB-lite"/>
    </source>
</evidence>
<protein>
    <submittedName>
        <fullName evidence="2">S2-RNase</fullName>
    </submittedName>
</protein>
<reference evidence="2 3" key="1">
    <citation type="submission" date="2019-09" db="EMBL/GenBank/DDBJ databases">
        <authorList>
            <person name="Ou C."/>
        </authorList>
    </citation>
    <scope>NUCLEOTIDE SEQUENCE [LARGE SCALE GENOMIC DNA]</scope>
    <source>
        <strain evidence="2">S2</strain>
        <tissue evidence="2">Leaf</tissue>
    </source>
</reference>
<dbReference type="AlphaFoldDB" id="A0A5N5FSP5"/>
<comment type="caution">
    <text evidence="2">The sequence shown here is derived from an EMBL/GenBank/DDBJ whole genome shotgun (WGS) entry which is preliminary data.</text>
</comment>
<feature type="region of interest" description="Disordered" evidence="1">
    <location>
        <begin position="1"/>
        <end position="23"/>
    </location>
</feature>
<proteinExistence type="predicted"/>
<keyword evidence="3" id="KW-1185">Reference proteome</keyword>
<reference evidence="2 3" key="3">
    <citation type="submission" date="2019-11" db="EMBL/GenBank/DDBJ databases">
        <title>A de novo genome assembly of a pear dwarfing rootstock.</title>
        <authorList>
            <person name="Wang F."/>
            <person name="Wang J."/>
            <person name="Li S."/>
            <person name="Zhang Y."/>
            <person name="Fang M."/>
            <person name="Ma L."/>
            <person name="Zhao Y."/>
            <person name="Jiang S."/>
        </authorList>
    </citation>
    <scope>NUCLEOTIDE SEQUENCE [LARGE SCALE GENOMIC DNA]</scope>
    <source>
        <strain evidence="2">S2</strain>
        <tissue evidence="2">Leaf</tissue>
    </source>
</reference>